<dbReference type="SUPFAM" id="SSF53335">
    <property type="entry name" value="S-adenosyl-L-methionine-dependent methyltransferases"/>
    <property type="match status" value="1"/>
</dbReference>
<dbReference type="EC" id="2.1.1.-" evidence="6"/>
<evidence type="ECO:0000313" key="7">
    <source>
        <dbReference type="EMBL" id="MFD0924147.1"/>
    </source>
</evidence>
<dbReference type="Proteomes" id="UP001597068">
    <property type="component" value="Unassembled WGS sequence"/>
</dbReference>
<dbReference type="InterPro" id="IPR007213">
    <property type="entry name" value="Ppm1/Ppm2/Tcmp"/>
</dbReference>
<evidence type="ECO:0000256" key="1">
    <source>
        <dbReference type="ARBA" id="ARBA00003907"/>
    </source>
</evidence>
<evidence type="ECO:0000256" key="3">
    <source>
        <dbReference type="ARBA" id="ARBA00022603"/>
    </source>
</evidence>
<dbReference type="Pfam" id="PF04072">
    <property type="entry name" value="LCM"/>
    <property type="match status" value="1"/>
</dbReference>
<reference evidence="8" key="1">
    <citation type="journal article" date="2019" name="Int. J. Syst. Evol. Microbiol.">
        <title>The Global Catalogue of Microorganisms (GCM) 10K type strain sequencing project: providing services to taxonomists for standard genome sequencing and annotation.</title>
        <authorList>
            <consortium name="The Broad Institute Genomics Platform"/>
            <consortium name="The Broad Institute Genome Sequencing Center for Infectious Disease"/>
            <person name="Wu L."/>
            <person name="Ma J."/>
        </authorList>
    </citation>
    <scope>NUCLEOTIDE SEQUENCE [LARGE SCALE GENOMIC DNA]</scope>
    <source>
        <strain evidence="8">CCUG 50873</strain>
    </source>
</reference>
<sequence>MREGQPSATALGAARHRALHQDLEGGAVFRDPLAWAILGIDRAAVLASVGDDPNRALRLFIAARHRFAEDRARAAIADGCSQVIVLGAGLDTFAHRVSGTGVTAFEVDHPATAAWKRDRLHDAGIVEGPHVRHVTVDFERDDLLDALHAGGVDATERVVVMWLGVVPYLSRDAVAATLNALGTMHCEVVADYRAPLSADADDTARQRASLLEERTASVGEPLSEPLDPLQMRELLDAAGFVTVDDLDRSAIRSRLLGLPPVGGAGGAHIVAAST</sequence>
<comment type="function">
    <text evidence="1 6">Exhibits S-adenosyl-L-methionine-dependent methyltransferase activity.</text>
</comment>
<dbReference type="RefSeq" id="WP_253647787.1">
    <property type="nucleotide sequence ID" value="NZ_BAAAMO010000002.1"/>
</dbReference>
<keyword evidence="3 6" id="KW-0489">Methyltransferase</keyword>
<dbReference type="PANTHER" id="PTHR43619">
    <property type="entry name" value="S-ADENOSYL-L-METHIONINE-DEPENDENT METHYLTRANSFERASE YKTD-RELATED"/>
    <property type="match status" value="1"/>
</dbReference>
<dbReference type="InterPro" id="IPR029063">
    <property type="entry name" value="SAM-dependent_MTases_sf"/>
</dbReference>
<dbReference type="InterPro" id="IPR011610">
    <property type="entry name" value="SAM_mthyl_Trfase_ML2640-like"/>
</dbReference>
<proteinExistence type="inferred from homology"/>
<keyword evidence="8" id="KW-1185">Reference proteome</keyword>
<evidence type="ECO:0000256" key="6">
    <source>
        <dbReference type="RuleBase" id="RU362030"/>
    </source>
</evidence>
<accession>A0ABW3G5R8</accession>
<gene>
    <name evidence="7" type="ORF">ACFQ04_00210</name>
</gene>
<comment type="similarity">
    <text evidence="2 6">Belongs to the UPF0677 family.</text>
</comment>
<protein>
    <recommendedName>
        <fullName evidence="6">S-adenosyl-L-methionine-dependent methyltransferase</fullName>
        <ecNumber evidence="6">2.1.1.-</ecNumber>
    </recommendedName>
</protein>
<organism evidence="7 8">
    <name type="scientific">Williamsia deligens</name>
    <dbReference type="NCBI Taxonomy" id="321325"/>
    <lineage>
        <taxon>Bacteria</taxon>
        <taxon>Bacillati</taxon>
        <taxon>Actinomycetota</taxon>
        <taxon>Actinomycetes</taxon>
        <taxon>Mycobacteriales</taxon>
        <taxon>Nocardiaceae</taxon>
        <taxon>Williamsia</taxon>
    </lineage>
</organism>
<keyword evidence="5 6" id="KW-0949">S-adenosyl-L-methionine</keyword>
<dbReference type="GO" id="GO:0008168">
    <property type="term" value="F:methyltransferase activity"/>
    <property type="evidence" value="ECO:0007669"/>
    <property type="project" value="UniProtKB-KW"/>
</dbReference>
<comment type="caution">
    <text evidence="7">The sequence shown here is derived from an EMBL/GenBank/DDBJ whole genome shotgun (WGS) entry which is preliminary data.</text>
</comment>
<keyword evidence="4" id="KW-0808">Transferase</keyword>
<evidence type="ECO:0000256" key="4">
    <source>
        <dbReference type="ARBA" id="ARBA00022679"/>
    </source>
</evidence>
<evidence type="ECO:0000256" key="5">
    <source>
        <dbReference type="ARBA" id="ARBA00022691"/>
    </source>
</evidence>
<dbReference type="NCBIfam" id="TIGR00027">
    <property type="entry name" value="mthyl_TIGR00027"/>
    <property type="match status" value="1"/>
</dbReference>
<dbReference type="PANTHER" id="PTHR43619:SF2">
    <property type="entry name" value="S-ADENOSYL-L-METHIONINE-DEPENDENT METHYLTRANSFERASES SUPERFAMILY PROTEIN"/>
    <property type="match status" value="1"/>
</dbReference>
<dbReference type="GO" id="GO:0032259">
    <property type="term" value="P:methylation"/>
    <property type="evidence" value="ECO:0007669"/>
    <property type="project" value="UniProtKB-KW"/>
</dbReference>
<evidence type="ECO:0000256" key="2">
    <source>
        <dbReference type="ARBA" id="ARBA00008138"/>
    </source>
</evidence>
<dbReference type="EMBL" id="JBHTIL010000001">
    <property type="protein sequence ID" value="MFD0924147.1"/>
    <property type="molecule type" value="Genomic_DNA"/>
</dbReference>
<evidence type="ECO:0000313" key="8">
    <source>
        <dbReference type="Proteomes" id="UP001597068"/>
    </source>
</evidence>
<dbReference type="Gene3D" id="3.40.50.150">
    <property type="entry name" value="Vaccinia Virus protein VP39"/>
    <property type="match status" value="1"/>
</dbReference>
<name>A0ABW3G5R8_9NOCA</name>